<protein>
    <recommendedName>
        <fullName evidence="4">Tetratricopeptide repeat protein</fullName>
    </recommendedName>
</protein>
<dbReference type="SUPFAM" id="SSF48452">
    <property type="entry name" value="TPR-like"/>
    <property type="match status" value="1"/>
</dbReference>
<dbReference type="RefSeq" id="WP_106390939.1">
    <property type="nucleotide sequence ID" value="NZ_PVNK01000079.1"/>
</dbReference>
<sequence length="332" mass="36420">MADFDARQLDQLEDALERLESIDDPASLELSPALTERLAEYQDVLALCRDAYPLETPSDELLAEVIAEAHEVSRRPKLRDGLRPDAQDSSWPRFWERWRGTLIPGLALSATAVAVLWVLEPKRELDSAQDLLTDNGDADQRERDDNADRERSQPASEPSVDEARATPEADEPAPELGADDPKEIPGETPTEKVGHTEAPTRPSSKAKKSKSGASAPTPEPAPTPLTKDETWTSLERANAARRTGDCDRARSIYEDIIAASSDGLAVARAKAGIGLCFEQVRHDSKAATWFEAARSASPGIDAWINTQRDEQPMPGEKKQRNKKLASPELDSI</sequence>
<evidence type="ECO:0008006" key="4">
    <source>
        <dbReference type="Google" id="ProtNLM"/>
    </source>
</evidence>
<gene>
    <name evidence="2" type="ORF">ENSA5_14690</name>
</gene>
<evidence type="ECO:0000313" key="3">
    <source>
        <dbReference type="Proteomes" id="UP000237968"/>
    </source>
</evidence>
<dbReference type="InterPro" id="IPR011990">
    <property type="entry name" value="TPR-like_helical_dom_sf"/>
</dbReference>
<feature type="compositionally biased region" description="Basic and acidic residues" evidence="1">
    <location>
        <begin position="307"/>
        <end position="318"/>
    </location>
</feature>
<accession>A0A2S9YEJ7</accession>
<feature type="compositionally biased region" description="Basic and acidic residues" evidence="1">
    <location>
        <begin position="179"/>
        <end position="195"/>
    </location>
</feature>
<dbReference type="AlphaFoldDB" id="A0A2S9YEJ7"/>
<name>A0A2S9YEJ7_9BACT</name>
<dbReference type="EMBL" id="PVNK01000079">
    <property type="protein sequence ID" value="PRQ03537.1"/>
    <property type="molecule type" value="Genomic_DNA"/>
</dbReference>
<evidence type="ECO:0000256" key="1">
    <source>
        <dbReference type="SAM" id="MobiDB-lite"/>
    </source>
</evidence>
<reference evidence="2 3" key="1">
    <citation type="submission" date="2018-03" db="EMBL/GenBank/DDBJ databases">
        <title>Draft Genome Sequences of the Obligatory Marine Myxobacteria Enhygromyxa salina SWB005.</title>
        <authorList>
            <person name="Poehlein A."/>
            <person name="Moghaddam J.A."/>
            <person name="Harms H."/>
            <person name="Alanjari M."/>
            <person name="Koenig G.M."/>
            <person name="Daniel R."/>
            <person name="Schaeberle T.F."/>
        </authorList>
    </citation>
    <scope>NUCLEOTIDE SEQUENCE [LARGE SCALE GENOMIC DNA]</scope>
    <source>
        <strain evidence="2 3">SWB005</strain>
    </source>
</reference>
<evidence type="ECO:0000313" key="2">
    <source>
        <dbReference type="EMBL" id="PRQ03537.1"/>
    </source>
</evidence>
<dbReference type="OrthoDB" id="5511696at2"/>
<feature type="region of interest" description="Disordered" evidence="1">
    <location>
        <begin position="129"/>
        <end position="248"/>
    </location>
</feature>
<keyword evidence="3" id="KW-1185">Reference proteome</keyword>
<organism evidence="2 3">
    <name type="scientific">Enhygromyxa salina</name>
    <dbReference type="NCBI Taxonomy" id="215803"/>
    <lineage>
        <taxon>Bacteria</taxon>
        <taxon>Pseudomonadati</taxon>
        <taxon>Myxococcota</taxon>
        <taxon>Polyangia</taxon>
        <taxon>Nannocystales</taxon>
        <taxon>Nannocystaceae</taxon>
        <taxon>Enhygromyxa</taxon>
    </lineage>
</organism>
<feature type="compositionally biased region" description="Basic and acidic residues" evidence="1">
    <location>
        <begin position="138"/>
        <end position="152"/>
    </location>
</feature>
<feature type="region of interest" description="Disordered" evidence="1">
    <location>
        <begin position="305"/>
        <end position="332"/>
    </location>
</feature>
<dbReference type="Proteomes" id="UP000237968">
    <property type="component" value="Unassembled WGS sequence"/>
</dbReference>
<comment type="caution">
    <text evidence="2">The sequence shown here is derived from an EMBL/GenBank/DDBJ whole genome shotgun (WGS) entry which is preliminary data.</text>
</comment>
<proteinExistence type="predicted"/>